<keyword evidence="3" id="KW-0597">Phosphoprotein</keyword>
<dbReference type="InterPro" id="IPR007891">
    <property type="entry name" value="CHASE3"/>
</dbReference>
<dbReference type="InterPro" id="IPR005467">
    <property type="entry name" value="His_kinase_dom"/>
</dbReference>
<evidence type="ECO:0000256" key="8">
    <source>
        <dbReference type="SAM" id="Phobius"/>
    </source>
</evidence>
<comment type="catalytic activity">
    <reaction evidence="1">
        <text>ATP + protein L-histidine = ADP + protein N-phospho-L-histidine.</text>
        <dbReference type="EC" id="2.7.13.3"/>
    </reaction>
</comment>
<dbReference type="RefSeq" id="WP_055728391.1">
    <property type="nucleotide sequence ID" value="NZ_FUYX01000012.1"/>
</dbReference>
<evidence type="ECO:0000256" key="1">
    <source>
        <dbReference type="ARBA" id="ARBA00000085"/>
    </source>
</evidence>
<sequence length="464" mass="51652">MSVQVRPRSRIPFPALPTLGTRLRSATTTIIAIGVVAVAVLLAAWINRQARQTADRVSHAIEIRERAERFLGRLRDAETGQRGYLLTGQAEHLDPFTEGRAAAGPELDILAALVDTDPAQKERVMKLRADMRAKFEELDRTIALERAGRRDEALALVRDEKGIAAMDRLRETVQQIQQNENIRLMSLYRREERRRLWGSTGIVVALAGLAFAAWQQLRRRQRRSAALAVTNAELEQIVGERTRQLESERLRIEALLRDVNHRVGNNLAMVSALLNVQSRQAREPAVKAALAQAQSRIQAIAAGQRRLRLDIETDEIDARPYMEDLLAEIGKAAEGRPIRIELDMEAIRLPGRDAVSFVVIVNELVTNAIKHAFPDGLAGNITIRLTRDEAEKETVLVMTIEDDGVGMPPEARNEGLGQTVIASLLRSMRAKMSTGPLHEGQVRPGTRVTVIFPKREIPEAEAAD</sequence>
<keyword evidence="8" id="KW-1133">Transmembrane helix</keyword>
<name>A0A0Q3I5Z1_9HYPH</name>
<keyword evidence="7" id="KW-0067">ATP-binding</keyword>
<keyword evidence="8" id="KW-0812">Transmembrane</keyword>
<evidence type="ECO:0000256" key="6">
    <source>
        <dbReference type="ARBA" id="ARBA00022777"/>
    </source>
</evidence>
<dbReference type="STRING" id="53254.SAMN05660750_03994"/>
<dbReference type="CDD" id="cd19410">
    <property type="entry name" value="HK9-like_sensor"/>
    <property type="match status" value="1"/>
</dbReference>
<evidence type="ECO:0000313" key="11">
    <source>
        <dbReference type="EMBL" id="SKC06615.1"/>
    </source>
</evidence>
<evidence type="ECO:0000313" key="13">
    <source>
        <dbReference type="Proteomes" id="UP000190130"/>
    </source>
</evidence>
<dbReference type="SMART" id="SM00387">
    <property type="entry name" value="HATPase_c"/>
    <property type="match status" value="1"/>
</dbReference>
<dbReference type="GO" id="GO:0004673">
    <property type="term" value="F:protein histidine kinase activity"/>
    <property type="evidence" value="ECO:0007669"/>
    <property type="project" value="UniProtKB-EC"/>
</dbReference>
<keyword evidence="5" id="KW-0547">Nucleotide-binding</keyword>
<feature type="domain" description="Histidine kinase" evidence="9">
    <location>
        <begin position="258"/>
        <end position="456"/>
    </location>
</feature>
<dbReference type="OrthoDB" id="7991996at2"/>
<evidence type="ECO:0000256" key="5">
    <source>
        <dbReference type="ARBA" id="ARBA00022741"/>
    </source>
</evidence>
<dbReference type="Gene3D" id="3.30.450.20">
    <property type="entry name" value="PAS domain"/>
    <property type="match status" value="1"/>
</dbReference>
<evidence type="ECO:0000256" key="2">
    <source>
        <dbReference type="ARBA" id="ARBA00012438"/>
    </source>
</evidence>
<dbReference type="InterPro" id="IPR003594">
    <property type="entry name" value="HATPase_dom"/>
</dbReference>
<evidence type="ECO:0000256" key="7">
    <source>
        <dbReference type="ARBA" id="ARBA00022840"/>
    </source>
</evidence>
<accession>A0A0Q3I5Z1</accession>
<dbReference type="SUPFAM" id="SSF55874">
    <property type="entry name" value="ATPase domain of HSP90 chaperone/DNA topoisomerase II/histidine kinase"/>
    <property type="match status" value="1"/>
</dbReference>
<protein>
    <recommendedName>
        <fullName evidence="2">histidine kinase</fullName>
        <ecNumber evidence="2">2.7.13.3</ecNumber>
    </recommendedName>
</protein>
<feature type="transmembrane region" description="Helical" evidence="8">
    <location>
        <begin position="196"/>
        <end position="214"/>
    </location>
</feature>
<dbReference type="PROSITE" id="PS50109">
    <property type="entry name" value="HIS_KIN"/>
    <property type="match status" value="1"/>
</dbReference>
<dbReference type="EMBL" id="FUYX01000012">
    <property type="protein sequence ID" value="SKC06615.1"/>
    <property type="molecule type" value="Genomic_DNA"/>
</dbReference>
<dbReference type="AlphaFoldDB" id="A0A0Q3I5Z1"/>
<evidence type="ECO:0000256" key="3">
    <source>
        <dbReference type="ARBA" id="ARBA00022553"/>
    </source>
</evidence>
<evidence type="ECO:0000313" key="10">
    <source>
        <dbReference type="EMBL" id="KQK30368.1"/>
    </source>
</evidence>
<reference evidence="10 12" key="1">
    <citation type="submission" date="2015-10" db="EMBL/GenBank/DDBJ databases">
        <title>Draft genome of Bosea thiooxidans.</title>
        <authorList>
            <person name="Wang X."/>
        </authorList>
    </citation>
    <scope>NUCLEOTIDE SEQUENCE [LARGE SCALE GENOMIC DNA]</scope>
    <source>
        <strain evidence="10 12">CGMCC 9174</strain>
    </source>
</reference>
<dbReference type="Pfam" id="PF05227">
    <property type="entry name" value="CHASE3"/>
    <property type="match status" value="1"/>
</dbReference>
<keyword evidence="6 11" id="KW-0418">Kinase</keyword>
<dbReference type="EC" id="2.7.13.3" evidence="2"/>
<dbReference type="EMBL" id="LMAR01000037">
    <property type="protein sequence ID" value="KQK30368.1"/>
    <property type="molecule type" value="Genomic_DNA"/>
</dbReference>
<gene>
    <name evidence="10" type="ORF">ARD30_14080</name>
    <name evidence="11" type="ORF">SAMN05660750_03994</name>
</gene>
<keyword evidence="8" id="KW-0472">Membrane</keyword>
<keyword evidence="4" id="KW-0808">Transferase</keyword>
<dbReference type="PANTHER" id="PTHR41523">
    <property type="entry name" value="TWO-COMPONENT SYSTEM SENSOR PROTEIN"/>
    <property type="match status" value="1"/>
</dbReference>
<dbReference type="InterPro" id="IPR036890">
    <property type="entry name" value="HATPase_C_sf"/>
</dbReference>
<dbReference type="Proteomes" id="UP000190130">
    <property type="component" value="Unassembled WGS sequence"/>
</dbReference>
<dbReference type="InterPro" id="IPR011495">
    <property type="entry name" value="Sig_transdc_His_kin_sub2_dim/P"/>
</dbReference>
<dbReference type="Pfam" id="PF07568">
    <property type="entry name" value="HisKA_2"/>
    <property type="match status" value="1"/>
</dbReference>
<dbReference type="Gene3D" id="3.30.565.10">
    <property type="entry name" value="Histidine kinase-like ATPase, C-terminal domain"/>
    <property type="match status" value="1"/>
</dbReference>
<proteinExistence type="predicted"/>
<organism evidence="10 12">
    <name type="scientific">Bosea thiooxidans</name>
    <dbReference type="NCBI Taxonomy" id="53254"/>
    <lineage>
        <taxon>Bacteria</taxon>
        <taxon>Pseudomonadati</taxon>
        <taxon>Pseudomonadota</taxon>
        <taxon>Alphaproteobacteria</taxon>
        <taxon>Hyphomicrobiales</taxon>
        <taxon>Boseaceae</taxon>
        <taxon>Bosea</taxon>
    </lineage>
</organism>
<evidence type="ECO:0000313" key="12">
    <source>
        <dbReference type="Proteomes" id="UP000051562"/>
    </source>
</evidence>
<keyword evidence="12" id="KW-1185">Reference proteome</keyword>
<dbReference type="Pfam" id="PF02518">
    <property type="entry name" value="HATPase_c"/>
    <property type="match status" value="1"/>
</dbReference>
<dbReference type="PANTHER" id="PTHR41523:SF8">
    <property type="entry name" value="ETHYLENE RESPONSE SENSOR PROTEIN"/>
    <property type="match status" value="1"/>
</dbReference>
<dbReference type="Proteomes" id="UP000051562">
    <property type="component" value="Unassembled WGS sequence"/>
</dbReference>
<evidence type="ECO:0000256" key="4">
    <source>
        <dbReference type="ARBA" id="ARBA00022679"/>
    </source>
</evidence>
<evidence type="ECO:0000259" key="9">
    <source>
        <dbReference type="PROSITE" id="PS50109"/>
    </source>
</evidence>
<dbReference type="GO" id="GO:0005524">
    <property type="term" value="F:ATP binding"/>
    <property type="evidence" value="ECO:0007669"/>
    <property type="project" value="UniProtKB-KW"/>
</dbReference>
<reference evidence="11 13" key="2">
    <citation type="submission" date="2017-02" db="EMBL/GenBank/DDBJ databases">
        <authorList>
            <person name="Peterson S.W."/>
        </authorList>
    </citation>
    <scope>NUCLEOTIDE SEQUENCE [LARGE SCALE GENOMIC DNA]</scope>
    <source>
        <strain evidence="11 13">DSM 9653</strain>
    </source>
</reference>
<feature type="transmembrane region" description="Helical" evidence="8">
    <location>
        <begin position="26"/>
        <end position="46"/>
    </location>
</feature>